<dbReference type="Gene3D" id="3.40.50.1820">
    <property type="entry name" value="alpha/beta hydrolase"/>
    <property type="match status" value="1"/>
</dbReference>
<dbReference type="PANTHER" id="PTHR10992:SF872">
    <property type="entry name" value="METHYLESTERASE 11, CHLOROPLASTIC-RELATED"/>
    <property type="match status" value="1"/>
</dbReference>
<dbReference type="Pfam" id="PF00561">
    <property type="entry name" value="Abhydrolase_1"/>
    <property type="match status" value="1"/>
</dbReference>
<dbReference type="InterPro" id="IPR000073">
    <property type="entry name" value="AB_hydrolase_1"/>
</dbReference>
<proteinExistence type="predicted"/>
<dbReference type="EMBL" id="QGNW01000871">
    <property type="protein sequence ID" value="RVW60048.1"/>
    <property type="molecule type" value="Genomic_DNA"/>
</dbReference>
<reference evidence="2 3" key="1">
    <citation type="journal article" date="2018" name="PLoS Genet.">
        <title>Population sequencing reveals clonal diversity and ancestral inbreeding in the grapevine cultivar Chardonnay.</title>
        <authorList>
            <person name="Roach M.J."/>
            <person name="Johnson D.L."/>
            <person name="Bohlmann J."/>
            <person name="van Vuuren H.J."/>
            <person name="Jones S.J."/>
            <person name="Pretorius I.S."/>
            <person name="Schmidt S.A."/>
            <person name="Borneman A.R."/>
        </authorList>
    </citation>
    <scope>NUCLEOTIDE SEQUENCE [LARGE SCALE GENOMIC DNA]</scope>
    <source>
        <strain evidence="3">cv. Chardonnay</strain>
        <tissue evidence="2">Leaf</tissue>
    </source>
</reference>
<feature type="domain" description="AB hydrolase-1" evidence="1">
    <location>
        <begin position="39"/>
        <end position="166"/>
    </location>
</feature>
<organism evidence="2 3">
    <name type="scientific">Vitis vinifera</name>
    <name type="common">Grape</name>
    <dbReference type="NCBI Taxonomy" id="29760"/>
    <lineage>
        <taxon>Eukaryota</taxon>
        <taxon>Viridiplantae</taxon>
        <taxon>Streptophyta</taxon>
        <taxon>Embryophyta</taxon>
        <taxon>Tracheophyta</taxon>
        <taxon>Spermatophyta</taxon>
        <taxon>Magnoliopsida</taxon>
        <taxon>eudicotyledons</taxon>
        <taxon>Gunneridae</taxon>
        <taxon>Pentapetalae</taxon>
        <taxon>rosids</taxon>
        <taxon>Vitales</taxon>
        <taxon>Vitaceae</taxon>
        <taxon>Viteae</taxon>
        <taxon>Vitis</taxon>
    </lineage>
</organism>
<name>A0A438FJ72_VITVI</name>
<dbReference type="InterPro" id="IPR029058">
    <property type="entry name" value="AB_hydrolase_fold"/>
</dbReference>
<gene>
    <name evidence="2" type="primary">MES11_3</name>
    <name evidence="2" type="ORF">CK203_089527</name>
</gene>
<evidence type="ECO:0000313" key="2">
    <source>
        <dbReference type="EMBL" id="RVW60048.1"/>
    </source>
</evidence>
<protein>
    <submittedName>
        <fullName evidence="2">Putative methylesterase 11, chloroplastic</fullName>
    </submittedName>
</protein>
<dbReference type="InterPro" id="IPR045889">
    <property type="entry name" value="MES/HNL"/>
</dbReference>
<evidence type="ECO:0000259" key="1">
    <source>
        <dbReference type="Pfam" id="PF00561"/>
    </source>
</evidence>
<accession>A0A438FJ72</accession>
<comment type="caution">
    <text evidence="2">The sequence shown here is derived from an EMBL/GenBank/DDBJ whole genome shotgun (WGS) entry which is preliminary data.</text>
</comment>
<dbReference type="PANTHER" id="PTHR10992">
    <property type="entry name" value="METHYLESTERASE FAMILY MEMBER"/>
    <property type="match status" value="1"/>
</dbReference>
<dbReference type="AlphaFoldDB" id="A0A438FJ72"/>
<dbReference type="Proteomes" id="UP000288805">
    <property type="component" value="Unassembled WGS sequence"/>
</dbReference>
<sequence>MENSLPRSSSSRVRSLTNPLLQPQQLVNQDVKFDDLETNHFVLVHGGGFGAWCWYKTIALLEDGGFSVIAVDLTGSGIHSFGTNSITSLPQYVKPVTNFLEKLADGEKVILVGHDFGGACISYMMELFPSKVLKAVFVAAAMWTSGQSTLDMFSQGDPNELMRQAQIFLCANGNDHPPTAIDLGKSLLKDLLFNQSHTKDVALTSVSMRPIATLCHVSSSIPSSLILKIIASKLHFARGAVLFDADPIADDSPLDVLLIDAKHGNKIVAFHLRNPHAHLTLLYSHGNAADLGPFYDFFV</sequence>
<dbReference type="SUPFAM" id="SSF53474">
    <property type="entry name" value="alpha/beta-Hydrolases"/>
    <property type="match status" value="1"/>
</dbReference>
<evidence type="ECO:0000313" key="3">
    <source>
        <dbReference type="Proteomes" id="UP000288805"/>
    </source>
</evidence>